<dbReference type="EMBL" id="CP036279">
    <property type="protein sequence ID" value="QDU63094.1"/>
    <property type="molecule type" value="Genomic_DNA"/>
</dbReference>
<organism evidence="9 10">
    <name type="scientific">Kolteria novifilia</name>
    <dbReference type="NCBI Taxonomy" id="2527975"/>
    <lineage>
        <taxon>Bacteria</taxon>
        <taxon>Pseudomonadati</taxon>
        <taxon>Planctomycetota</taxon>
        <taxon>Planctomycetia</taxon>
        <taxon>Kolteriales</taxon>
        <taxon>Kolteriaceae</taxon>
        <taxon>Kolteria</taxon>
    </lineage>
</organism>
<dbReference type="KEGG" id="knv:Pan216_39690"/>
<dbReference type="OrthoDB" id="9810850at2"/>
<dbReference type="CDD" id="cd00386">
    <property type="entry name" value="Heme_Cu_Oxidase_III_like"/>
    <property type="match status" value="1"/>
</dbReference>
<dbReference type="SUPFAM" id="SSF81452">
    <property type="entry name" value="Cytochrome c oxidase subunit III-like"/>
    <property type="match status" value="1"/>
</dbReference>
<protein>
    <submittedName>
        <fullName evidence="9">Cytochrome c oxidase subunit 3</fullName>
        <ecNumber evidence="9">1.9.3.1</ecNumber>
    </submittedName>
</protein>
<dbReference type="GO" id="GO:0005886">
    <property type="term" value="C:plasma membrane"/>
    <property type="evidence" value="ECO:0007669"/>
    <property type="project" value="UniProtKB-SubCell"/>
</dbReference>
<feature type="domain" description="Heme-copper oxidase subunit III family profile" evidence="8">
    <location>
        <begin position="1"/>
        <end position="208"/>
    </location>
</feature>
<sequence length="208" mass="23332">MAESIAIEKPKHMGLPIGNGKLAMWLFLGTEVMFFAGLLGAYIVIRLASGSAWPHHNQVLLEPLGAINTFILLWSSAHVVFAHNAIANGKIATALRNMWITFGLGFVFLGIKMFEYYQKYDHGFLPWNAWEHEGSIPGIGMWSATYFSLTGFHALHVIAGLVLFAALIWTGMRGNLSIKHADHVEIAGLYWHFVDLVWIFLFPMLYLV</sequence>
<dbReference type="InterPro" id="IPR000298">
    <property type="entry name" value="Cyt_c_oxidase-like_su3"/>
</dbReference>
<evidence type="ECO:0000259" key="8">
    <source>
        <dbReference type="PROSITE" id="PS50253"/>
    </source>
</evidence>
<feature type="transmembrane region" description="Helical" evidence="7">
    <location>
        <begin position="65"/>
        <end position="86"/>
    </location>
</feature>
<feature type="transmembrane region" description="Helical" evidence="7">
    <location>
        <begin position="22"/>
        <end position="45"/>
    </location>
</feature>
<dbReference type="AlphaFoldDB" id="A0A518B7X8"/>
<dbReference type="Proteomes" id="UP000317093">
    <property type="component" value="Chromosome"/>
</dbReference>
<evidence type="ECO:0000256" key="6">
    <source>
        <dbReference type="RuleBase" id="RU003376"/>
    </source>
</evidence>
<dbReference type="GO" id="GO:0019646">
    <property type="term" value="P:aerobic electron transport chain"/>
    <property type="evidence" value="ECO:0007669"/>
    <property type="project" value="InterPro"/>
</dbReference>
<dbReference type="InterPro" id="IPR013833">
    <property type="entry name" value="Cyt_c_oxidase_su3_a-hlx"/>
</dbReference>
<evidence type="ECO:0000256" key="2">
    <source>
        <dbReference type="ARBA" id="ARBA00010581"/>
    </source>
</evidence>
<dbReference type="PANTHER" id="PTHR11403:SF6">
    <property type="entry name" value="NITRIC OXIDE REDUCTASE SUBUNIT E"/>
    <property type="match status" value="1"/>
</dbReference>
<proteinExistence type="inferred from homology"/>
<reference evidence="9 10" key="1">
    <citation type="submission" date="2019-02" db="EMBL/GenBank/DDBJ databases">
        <title>Deep-cultivation of Planctomycetes and their phenomic and genomic characterization uncovers novel biology.</title>
        <authorList>
            <person name="Wiegand S."/>
            <person name="Jogler M."/>
            <person name="Boedeker C."/>
            <person name="Pinto D."/>
            <person name="Vollmers J."/>
            <person name="Rivas-Marin E."/>
            <person name="Kohn T."/>
            <person name="Peeters S.H."/>
            <person name="Heuer A."/>
            <person name="Rast P."/>
            <person name="Oberbeckmann S."/>
            <person name="Bunk B."/>
            <person name="Jeske O."/>
            <person name="Meyerdierks A."/>
            <person name="Storesund J.E."/>
            <person name="Kallscheuer N."/>
            <person name="Luecker S."/>
            <person name="Lage O.M."/>
            <person name="Pohl T."/>
            <person name="Merkel B.J."/>
            <person name="Hornburger P."/>
            <person name="Mueller R.-W."/>
            <person name="Bruemmer F."/>
            <person name="Labrenz M."/>
            <person name="Spormann A.M."/>
            <person name="Op den Camp H."/>
            <person name="Overmann J."/>
            <person name="Amann R."/>
            <person name="Jetten M.S.M."/>
            <person name="Mascher T."/>
            <person name="Medema M.H."/>
            <person name="Devos D.P."/>
            <person name="Kaster A.-K."/>
            <person name="Ovreas L."/>
            <person name="Rohde M."/>
            <person name="Galperin M.Y."/>
            <person name="Jogler C."/>
        </authorList>
    </citation>
    <scope>NUCLEOTIDE SEQUENCE [LARGE SCALE GENOMIC DNA]</scope>
    <source>
        <strain evidence="9 10">Pan216</strain>
    </source>
</reference>
<evidence type="ECO:0000256" key="7">
    <source>
        <dbReference type="SAM" id="Phobius"/>
    </source>
</evidence>
<name>A0A518B7X8_9BACT</name>
<gene>
    <name evidence="9" type="primary">ctaE</name>
    <name evidence="9" type="ORF">Pan216_39690</name>
</gene>
<feature type="transmembrane region" description="Helical" evidence="7">
    <location>
        <begin position="189"/>
        <end position="207"/>
    </location>
</feature>
<keyword evidence="4 7" id="KW-1133">Transmembrane helix</keyword>
<evidence type="ECO:0000313" key="10">
    <source>
        <dbReference type="Proteomes" id="UP000317093"/>
    </source>
</evidence>
<dbReference type="PROSITE" id="PS50253">
    <property type="entry name" value="COX3"/>
    <property type="match status" value="1"/>
</dbReference>
<comment type="similarity">
    <text evidence="2 6">Belongs to the cytochrome c oxidase subunit 3 family.</text>
</comment>
<comment type="subcellular location">
    <subcellularLocation>
        <location evidence="6">Cell membrane</location>
        <topology evidence="6">Multi-pass membrane protein</topology>
    </subcellularLocation>
    <subcellularLocation>
        <location evidence="1">Membrane</location>
        <topology evidence="1">Multi-pass membrane protein</topology>
    </subcellularLocation>
</comment>
<dbReference type="GO" id="GO:0016491">
    <property type="term" value="F:oxidoreductase activity"/>
    <property type="evidence" value="ECO:0007669"/>
    <property type="project" value="UniProtKB-KW"/>
</dbReference>
<feature type="transmembrane region" description="Helical" evidence="7">
    <location>
        <begin position="146"/>
        <end position="169"/>
    </location>
</feature>
<dbReference type="EC" id="1.9.3.1" evidence="9"/>
<dbReference type="RefSeq" id="WP_145260301.1">
    <property type="nucleotide sequence ID" value="NZ_CP036279.1"/>
</dbReference>
<dbReference type="InterPro" id="IPR024791">
    <property type="entry name" value="Cyt_c/ubiquinol_Oxase_su3"/>
</dbReference>
<evidence type="ECO:0000256" key="1">
    <source>
        <dbReference type="ARBA" id="ARBA00004141"/>
    </source>
</evidence>
<accession>A0A518B7X8</accession>
<dbReference type="Gene3D" id="1.20.120.80">
    <property type="entry name" value="Cytochrome c oxidase, subunit III, four-helix bundle"/>
    <property type="match status" value="1"/>
</dbReference>
<keyword evidence="9" id="KW-0560">Oxidoreductase</keyword>
<evidence type="ECO:0000256" key="3">
    <source>
        <dbReference type="ARBA" id="ARBA00022692"/>
    </source>
</evidence>
<dbReference type="InterPro" id="IPR035973">
    <property type="entry name" value="Cyt_c_oxidase_su3-like_sf"/>
</dbReference>
<keyword evidence="10" id="KW-1185">Reference proteome</keyword>
<evidence type="ECO:0000313" key="9">
    <source>
        <dbReference type="EMBL" id="QDU63094.1"/>
    </source>
</evidence>
<evidence type="ECO:0000256" key="4">
    <source>
        <dbReference type="ARBA" id="ARBA00022989"/>
    </source>
</evidence>
<dbReference type="PANTHER" id="PTHR11403">
    <property type="entry name" value="CYTOCHROME C OXIDASE SUBUNIT III"/>
    <property type="match status" value="1"/>
</dbReference>
<feature type="transmembrane region" description="Helical" evidence="7">
    <location>
        <begin position="98"/>
        <end position="117"/>
    </location>
</feature>
<evidence type="ECO:0000256" key="5">
    <source>
        <dbReference type="ARBA" id="ARBA00023136"/>
    </source>
</evidence>
<keyword evidence="5 7" id="KW-0472">Membrane</keyword>
<dbReference type="GO" id="GO:0004129">
    <property type="term" value="F:cytochrome-c oxidase activity"/>
    <property type="evidence" value="ECO:0007669"/>
    <property type="project" value="InterPro"/>
</dbReference>
<dbReference type="Pfam" id="PF00510">
    <property type="entry name" value="COX3"/>
    <property type="match status" value="1"/>
</dbReference>
<keyword evidence="3 6" id="KW-0812">Transmembrane</keyword>